<dbReference type="EMBL" id="CAWYQH010000046">
    <property type="protein sequence ID" value="CAK8677324.1"/>
    <property type="molecule type" value="Genomic_DNA"/>
</dbReference>
<keyword evidence="2" id="KW-0812">Transmembrane</keyword>
<keyword evidence="3" id="KW-0732">Signal</keyword>
<evidence type="ECO:0000256" key="3">
    <source>
        <dbReference type="SAM" id="SignalP"/>
    </source>
</evidence>
<feature type="transmembrane region" description="Helical" evidence="2">
    <location>
        <begin position="394"/>
        <end position="416"/>
    </location>
</feature>
<keyword evidence="2" id="KW-0472">Membrane</keyword>
<comment type="caution">
    <text evidence="4">The sequence shown here is derived from an EMBL/GenBank/DDBJ whole genome shotgun (WGS) entry which is preliminary data.</text>
</comment>
<proteinExistence type="predicted"/>
<reference evidence="4 5" key="1">
    <citation type="submission" date="2024-02" db="EMBL/GenBank/DDBJ databases">
        <authorList>
            <person name="Daric V."/>
            <person name="Darras S."/>
        </authorList>
    </citation>
    <scope>NUCLEOTIDE SEQUENCE [LARGE SCALE GENOMIC DNA]</scope>
</reference>
<organism evidence="4 5">
    <name type="scientific">Clavelina lepadiformis</name>
    <name type="common">Light-bulb sea squirt</name>
    <name type="synonym">Ascidia lepadiformis</name>
    <dbReference type="NCBI Taxonomy" id="159417"/>
    <lineage>
        <taxon>Eukaryota</taxon>
        <taxon>Metazoa</taxon>
        <taxon>Chordata</taxon>
        <taxon>Tunicata</taxon>
        <taxon>Ascidiacea</taxon>
        <taxon>Aplousobranchia</taxon>
        <taxon>Clavelinidae</taxon>
        <taxon>Clavelina</taxon>
    </lineage>
</organism>
<feature type="region of interest" description="Disordered" evidence="1">
    <location>
        <begin position="423"/>
        <end position="443"/>
    </location>
</feature>
<evidence type="ECO:0000313" key="4">
    <source>
        <dbReference type="EMBL" id="CAK8677324.1"/>
    </source>
</evidence>
<name>A0ABP0FCA8_CLALP</name>
<evidence type="ECO:0000256" key="1">
    <source>
        <dbReference type="SAM" id="MobiDB-lite"/>
    </source>
</evidence>
<gene>
    <name evidence="4" type="ORF">CVLEPA_LOCUS6711</name>
</gene>
<feature type="chain" id="PRO_5045043460" evidence="3">
    <location>
        <begin position="28"/>
        <end position="520"/>
    </location>
</feature>
<keyword evidence="2" id="KW-1133">Transmembrane helix</keyword>
<protein>
    <submittedName>
        <fullName evidence="4">Uncharacterized protein</fullName>
    </submittedName>
</protein>
<evidence type="ECO:0000256" key="2">
    <source>
        <dbReference type="SAM" id="Phobius"/>
    </source>
</evidence>
<accession>A0ABP0FCA8</accession>
<feature type="compositionally biased region" description="Polar residues" evidence="1">
    <location>
        <begin position="425"/>
        <end position="443"/>
    </location>
</feature>
<feature type="signal peptide" evidence="3">
    <location>
        <begin position="1"/>
        <end position="27"/>
    </location>
</feature>
<keyword evidence="5" id="KW-1185">Reference proteome</keyword>
<evidence type="ECO:0000313" key="5">
    <source>
        <dbReference type="Proteomes" id="UP001642483"/>
    </source>
</evidence>
<sequence length="520" mass="57050">MRRRRDLLEVFWMILCWDSRIVPDVSAITTISTDPPYNPLATGFNNLIVTAQFPTPIDIGDSCALYYGGELDSGSGASFYSGAFGCDPPAPGTYDSITCTEQTIDGTSHTITTLTITQPLVAGNMNIEVRCNIATTPGSITRAVKDCPSFLPYNVVITSSSGTYQASGMFSCPTGDLFYSNRTNVPSGHTSCSSNTQWSGEESLRCGTGGSVTLSCDYDQSIKPTGEHSIFYLNGTGYKTAKENIFKFTLHKEDDMKPISCQAVTPYTETYNNTGRSPTYILKALYEPYQKNSTLCVWNVDEAEECLVKFYSNDLLEYMSVHRDGGLPAVDDGSNNHLYSNENEYIYVYTKLQVSSSDEGDYTIVVNSSIPPYQHSVNFTILVNNDVAMPVGDILAAIFGVVIILAISVAVACHMIKSRGKQAKNLEQTPSVRQEAQPTSPVQAQEIPEYVDFNRQAPSICANITARPKAHQGPRYDASAGSTFSIYENVSTLKNESQQYVDMRVTKKQGNVKPMYVPVM</sequence>
<dbReference type="Proteomes" id="UP001642483">
    <property type="component" value="Unassembled WGS sequence"/>
</dbReference>